<dbReference type="OrthoDB" id="4791852at2"/>
<dbReference type="EMBL" id="AORC01000005">
    <property type="protein sequence ID" value="EYT50269.1"/>
    <property type="molecule type" value="Genomic_DNA"/>
</dbReference>
<accession>A0A022KWT0</accession>
<sequence>MTTLTLDLPGAIGAVRAAGTPERTLNPIYRALLVGKTSGSTAEAMDGAVEGAELDLLVRQMTAPAVMVLAVEAGGLAHRVRVGIHADVATVEHSEGPSDGDPGASRWSECALEDLPRLFADVLPDGSALGAPPRLTVQNRPDTLRLDAAQLTHLRELLITGADAETAFSRLDGLDPRLQDALTARGDRASLSLTLHSPDPARLAQPVTIARLWNCGQLGIYRTDTPERPQIEVVAVEPGDVLGTVIPLLEESIRFASGLPPTPGDEDPAGTSGEGARS</sequence>
<evidence type="ECO:0000256" key="1">
    <source>
        <dbReference type="SAM" id="MobiDB-lite"/>
    </source>
</evidence>
<feature type="region of interest" description="Disordered" evidence="1">
    <location>
        <begin position="256"/>
        <end position="278"/>
    </location>
</feature>
<comment type="caution">
    <text evidence="2">The sequence shown here is derived from an EMBL/GenBank/DDBJ whole genome shotgun (WGS) entry which is preliminary data.</text>
</comment>
<organism evidence="2 3">
    <name type="scientific">Brachybacterium muris UCD-AY4</name>
    <dbReference type="NCBI Taxonomy" id="1249481"/>
    <lineage>
        <taxon>Bacteria</taxon>
        <taxon>Bacillati</taxon>
        <taxon>Actinomycetota</taxon>
        <taxon>Actinomycetes</taxon>
        <taxon>Micrococcales</taxon>
        <taxon>Dermabacteraceae</taxon>
        <taxon>Brachybacterium</taxon>
    </lineage>
</organism>
<keyword evidence="3" id="KW-1185">Reference proteome</keyword>
<evidence type="ECO:0000313" key="3">
    <source>
        <dbReference type="Proteomes" id="UP000019754"/>
    </source>
</evidence>
<evidence type="ECO:0008006" key="4">
    <source>
        <dbReference type="Google" id="ProtNLM"/>
    </source>
</evidence>
<gene>
    <name evidence="2" type="ORF">D641_0105630</name>
</gene>
<proteinExistence type="predicted"/>
<dbReference type="AlphaFoldDB" id="A0A022KWT0"/>
<reference evidence="2 3" key="1">
    <citation type="journal article" date="2013" name="Genome Announc.">
        <title>Draft genome sequence of an Actinobacterium, Brachybacterium muris strain UCD-AY4.</title>
        <authorList>
            <person name="Lo J.R."/>
            <person name="Lang J.M."/>
            <person name="Darling A.E."/>
            <person name="Eisen J.A."/>
            <person name="Coil D.A."/>
        </authorList>
    </citation>
    <scope>NUCLEOTIDE SEQUENCE [LARGE SCALE GENOMIC DNA]</scope>
    <source>
        <strain evidence="2 3">UCD-AY4</strain>
    </source>
</reference>
<dbReference type="Proteomes" id="UP000019754">
    <property type="component" value="Unassembled WGS sequence"/>
</dbReference>
<dbReference type="STRING" id="1249481.D641_0105630"/>
<dbReference type="RefSeq" id="WP_017822831.1">
    <property type="nucleotide sequence ID" value="NZ_AORC01000005.1"/>
</dbReference>
<protein>
    <recommendedName>
        <fullName evidence="4">ESX secretion-associated protein EspG</fullName>
    </recommendedName>
</protein>
<name>A0A022KWT0_9MICO</name>
<evidence type="ECO:0000313" key="2">
    <source>
        <dbReference type="EMBL" id="EYT50269.1"/>
    </source>
</evidence>
<dbReference type="HOGENOM" id="CLU_1084489_0_0_11"/>